<dbReference type="InterPro" id="IPR001444">
    <property type="entry name" value="Flag_bb_rod_N"/>
</dbReference>
<dbReference type="GO" id="GO:0071978">
    <property type="term" value="P:bacterial-type flagellum-dependent swarming motility"/>
    <property type="evidence" value="ECO:0007669"/>
    <property type="project" value="TreeGrafter"/>
</dbReference>
<organism evidence="7 8">
    <name type="scientific">Sulfuricurvum kujiense (strain ATCC BAA-921 / DSM 16994 / JCM 11577 / YK-1)</name>
    <dbReference type="NCBI Taxonomy" id="709032"/>
    <lineage>
        <taxon>Bacteria</taxon>
        <taxon>Pseudomonadati</taxon>
        <taxon>Campylobacterota</taxon>
        <taxon>Epsilonproteobacteria</taxon>
        <taxon>Campylobacterales</taxon>
        <taxon>Sulfurimonadaceae</taxon>
        <taxon>Sulfuricurvum</taxon>
    </lineage>
</organism>
<gene>
    <name evidence="7" type="ordered locus">Sulku_0057</name>
</gene>
<dbReference type="AlphaFoldDB" id="E4TWA9"/>
<protein>
    <submittedName>
        <fullName evidence="7">Flagellar hook-basal body protein</fullName>
    </submittedName>
</protein>
<dbReference type="Pfam" id="PF00460">
    <property type="entry name" value="Flg_bb_rod"/>
    <property type="match status" value="1"/>
</dbReference>
<dbReference type="InterPro" id="IPR037925">
    <property type="entry name" value="FlgE/F/G-like"/>
</dbReference>
<comment type="similarity">
    <text evidence="2 4">Belongs to the flagella basal body rod proteins family.</text>
</comment>
<evidence type="ECO:0000256" key="3">
    <source>
        <dbReference type="ARBA" id="ARBA00023143"/>
    </source>
</evidence>
<comment type="subcellular location">
    <subcellularLocation>
        <location evidence="1 4">Bacterial flagellum basal body</location>
    </subcellularLocation>
</comment>
<dbReference type="eggNOG" id="COG1749">
    <property type="taxonomic scope" value="Bacteria"/>
</dbReference>
<feature type="domain" description="Flagellar basal body rod protein N-terminal" evidence="5">
    <location>
        <begin position="6"/>
        <end position="35"/>
    </location>
</feature>
<dbReference type="InterPro" id="IPR019776">
    <property type="entry name" value="Flagellar_basal_body_rod_CS"/>
</dbReference>
<dbReference type="SUPFAM" id="SSF117143">
    <property type="entry name" value="Flagellar hook protein flgE"/>
    <property type="match status" value="1"/>
</dbReference>
<dbReference type="HOGENOM" id="CLU_013687_2_4_7"/>
<dbReference type="STRING" id="709032.Sulku_0057"/>
<name>E4TWA9_SULKY</name>
<dbReference type="KEGG" id="sku:Sulku_0057"/>
<feature type="domain" description="Flagellar basal-body/hook protein C-terminal" evidence="6">
    <location>
        <begin position="399"/>
        <end position="443"/>
    </location>
</feature>
<dbReference type="InterPro" id="IPR020013">
    <property type="entry name" value="Flagellar_FlgE/F/G"/>
</dbReference>
<dbReference type="PANTHER" id="PTHR30435">
    <property type="entry name" value="FLAGELLAR PROTEIN"/>
    <property type="match status" value="1"/>
</dbReference>
<evidence type="ECO:0000259" key="5">
    <source>
        <dbReference type="Pfam" id="PF00460"/>
    </source>
</evidence>
<dbReference type="PANTHER" id="PTHR30435:SF19">
    <property type="entry name" value="FLAGELLAR BASAL-BODY ROD PROTEIN FLGG"/>
    <property type="match status" value="1"/>
</dbReference>
<evidence type="ECO:0000256" key="4">
    <source>
        <dbReference type="RuleBase" id="RU362116"/>
    </source>
</evidence>
<keyword evidence="7" id="KW-0966">Cell projection</keyword>
<accession>E4TWA9</accession>
<keyword evidence="7" id="KW-0282">Flagellum</keyword>
<evidence type="ECO:0000256" key="2">
    <source>
        <dbReference type="ARBA" id="ARBA00009677"/>
    </source>
</evidence>
<evidence type="ECO:0000313" key="8">
    <source>
        <dbReference type="Proteomes" id="UP000008721"/>
    </source>
</evidence>
<dbReference type="PROSITE" id="PS00588">
    <property type="entry name" value="FLAGELLA_BB_ROD"/>
    <property type="match status" value="1"/>
</dbReference>
<dbReference type="NCBIfam" id="TIGR03506">
    <property type="entry name" value="FlgEFG_subfam"/>
    <property type="match status" value="1"/>
</dbReference>
<dbReference type="Proteomes" id="UP000008721">
    <property type="component" value="Chromosome"/>
</dbReference>
<keyword evidence="3 4" id="KW-0975">Bacterial flagellum</keyword>
<proteinExistence type="inferred from homology"/>
<evidence type="ECO:0000313" key="7">
    <source>
        <dbReference type="EMBL" id="ADR32725.1"/>
    </source>
</evidence>
<dbReference type="EMBL" id="CP002355">
    <property type="protein sequence ID" value="ADR32725.1"/>
    <property type="molecule type" value="Genomic_DNA"/>
</dbReference>
<dbReference type="Pfam" id="PF06429">
    <property type="entry name" value="Flg_bbr_C"/>
    <property type="match status" value="1"/>
</dbReference>
<reference evidence="7 8" key="1">
    <citation type="journal article" date="2012" name="Stand. Genomic Sci.">
        <title>Complete genome sequence of the sulfur compounds oxidizing chemolithoautotroph Sulfuricurvum kujiense type strain (YK-1(T)).</title>
        <authorList>
            <person name="Han C."/>
            <person name="Kotsyurbenko O."/>
            <person name="Chertkov O."/>
            <person name="Held B."/>
            <person name="Lapidus A."/>
            <person name="Nolan M."/>
            <person name="Lucas S."/>
            <person name="Hammon N."/>
            <person name="Deshpande S."/>
            <person name="Cheng J.F."/>
            <person name="Tapia R."/>
            <person name="Goodwin L.A."/>
            <person name="Pitluck S."/>
            <person name="Liolios K."/>
            <person name="Pagani I."/>
            <person name="Ivanova N."/>
            <person name="Mavromatis K."/>
            <person name="Mikhailova N."/>
            <person name="Pati A."/>
            <person name="Chen A."/>
            <person name="Palaniappan K."/>
            <person name="Land M."/>
            <person name="Hauser L."/>
            <person name="Chang Y.J."/>
            <person name="Jeffries C.D."/>
            <person name="Brambilla E.M."/>
            <person name="Rohde M."/>
            <person name="Spring S."/>
            <person name="Sikorski J."/>
            <person name="Goker M."/>
            <person name="Woyke T."/>
            <person name="Bristow J."/>
            <person name="Eisen J.A."/>
            <person name="Markowitz V."/>
            <person name="Hugenholtz P."/>
            <person name="Kyrpides N.C."/>
            <person name="Klenk H.P."/>
            <person name="Detter J.C."/>
        </authorList>
    </citation>
    <scope>NUCLEOTIDE SEQUENCE [LARGE SCALE GENOMIC DNA]</scope>
    <source>
        <strain evidence="8">ATCC BAA-921 / DSM 16994 / JCM 11577 / YK-1</strain>
    </source>
</reference>
<keyword evidence="8" id="KW-1185">Reference proteome</keyword>
<dbReference type="GO" id="GO:0009425">
    <property type="term" value="C:bacterial-type flagellum basal body"/>
    <property type="evidence" value="ECO:0007669"/>
    <property type="project" value="UniProtKB-SubCell"/>
</dbReference>
<evidence type="ECO:0000256" key="1">
    <source>
        <dbReference type="ARBA" id="ARBA00004117"/>
    </source>
</evidence>
<dbReference type="InterPro" id="IPR010930">
    <property type="entry name" value="Flg_bb/hook_C_dom"/>
</dbReference>
<evidence type="ECO:0000259" key="6">
    <source>
        <dbReference type="Pfam" id="PF06429"/>
    </source>
</evidence>
<keyword evidence="7" id="KW-0969">Cilium</keyword>
<sequence>MTQGYYTGISGIQANQYGLDVIADNLANTNTVGFRGSSTEFASLFSEKLVSSGSAPTYDEIGAGTRLQATTMNTQNGSLLNTDRFNDLAINGNGWFGVVSGQDRYFTRAGNFVLDEYQKTDGAANSSVGRLTTTEGMYVTGTMLNNFAYDSQYNYSAKSDVTDTGAFKITASLNTVPLTDANEQGPIELPTRLAYPTEPTTSTKFYGNLGTDVAERTMSANAISPSNDQNRIKLVFTQSAVQPDQGVSWDVVATASSNDGTVLYDTQYGTAVFNEGGGLESFSLPTINNDGAPVSVDLGSAFGGVISSAGPTISASSQSDGISGGTLNKYSINSDGIIVADFSNGKQSTIGRIAVYHFQNDQGLTRSGSTLFSQSDNSGNPMFWTDANGEAVTGTTISSGHLENSNVRMEVGLTDMIVMQRAYQANAKTVTTVDEMIQKALSMRK</sequence>